<dbReference type="PANTHER" id="PTHR19308">
    <property type="entry name" value="PHOSPHATIDYLCHOLINE TRANSFER PROTEIN"/>
    <property type="match status" value="1"/>
</dbReference>
<proteinExistence type="inferred from homology"/>
<dbReference type="InterPro" id="IPR028347">
    <property type="entry name" value="START_dom_prot"/>
</dbReference>
<dbReference type="SUPFAM" id="SSF55961">
    <property type="entry name" value="Bet v1-like"/>
    <property type="match status" value="1"/>
</dbReference>
<dbReference type="InterPro" id="IPR023393">
    <property type="entry name" value="START-like_dom_sf"/>
</dbReference>
<dbReference type="KEGG" id="svo:SVI_1610"/>
<dbReference type="Pfam" id="PF03364">
    <property type="entry name" value="Polyketide_cyc"/>
    <property type="match status" value="1"/>
</dbReference>
<dbReference type="HOGENOM" id="CLU_1314692_0_0_6"/>
<name>D4ZIT2_SHEVD</name>
<sequence length="209" mass="24040">MLCIAGLLFSYEIHAESQRIQAAPGNNWHKASVRGQAVVWTREVPGTSIKELKLEAIIDAPIEQVWRTLTQVEHYTKFLPYMDEIKVVKQEGTDRAYVYHRVNPPLVSQRDYTLLVVNEVDTQKGRYYRYWTQKNQFGPKPLKGTVRLVVCDGSWSLSAREDGRTQATYWLYTDPAGSIPAWLANTFNTSGLYDILWAIEARAQDLSWQ</sequence>
<dbReference type="STRING" id="637905.SVI_1610"/>
<feature type="domain" description="Coenzyme Q-binding protein COQ10 START" evidence="3">
    <location>
        <begin position="58"/>
        <end position="199"/>
    </location>
</feature>
<dbReference type="AlphaFoldDB" id="D4ZIT2"/>
<dbReference type="PIRSF" id="PIRSF039033">
    <property type="entry name" value="START_dom"/>
    <property type="match status" value="1"/>
</dbReference>
<organism evidence="4 5">
    <name type="scientific">Shewanella violacea (strain JCM 10179 / CIP 106290 / LMG 19151 / DSS12)</name>
    <dbReference type="NCBI Taxonomy" id="637905"/>
    <lineage>
        <taxon>Bacteria</taxon>
        <taxon>Pseudomonadati</taxon>
        <taxon>Pseudomonadota</taxon>
        <taxon>Gammaproteobacteria</taxon>
        <taxon>Alteromonadales</taxon>
        <taxon>Shewanellaceae</taxon>
        <taxon>Shewanella</taxon>
    </lineage>
</organism>
<dbReference type="eggNOG" id="COG2867">
    <property type="taxonomic scope" value="Bacteria"/>
</dbReference>
<dbReference type="InterPro" id="IPR051213">
    <property type="entry name" value="START_lipid_transfer"/>
</dbReference>
<dbReference type="PANTHER" id="PTHR19308:SF14">
    <property type="entry name" value="START DOMAIN-CONTAINING PROTEIN"/>
    <property type="match status" value="1"/>
</dbReference>
<evidence type="ECO:0000259" key="3">
    <source>
        <dbReference type="Pfam" id="PF03364"/>
    </source>
</evidence>
<evidence type="ECO:0000256" key="1">
    <source>
        <dbReference type="ARBA" id="ARBA00008918"/>
    </source>
</evidence>
<keyword evidence="2" id="KW-1277">Toxin-antitoxin system</keyword>
<dbReference type="Proteomes" id="UP000002350">
    <property type="component" value="Chromosome"/>
</dbReference>
<dbReference type="EMBL" id="AP011177">
    <property type="protein sequence ID" value="BAJ01581.1"/>
    <property type="molecule type" value="Genomic_DNA"/>
</dbReference>
<keyword evidence="5" id="KW-1185">Reference proteome</keyword>
<reference evidence="5" key="1">
    <citation type="journal article" date="2010" name="Mol. Biosyst.">
        <title>Complete genome sequence and comparative analysis of Shewanella violacea, a psychrophilic and piezophilic bacterium from deep sea floor sediments.</title>
        <authorList>
            <person name="Aono E."/>
            <person name="Baba T."/>
            <person name="Ara T."/>
            <person name="Nishi T."/>
            <person name="Nakamichi T."/>
            <person name="Inamoto E."/>
            <person name="Toyonaga H."/>
            <person name="Hasegawa M."/>
            <person name="Takai Y."/>
            <person name="Okumura Y."/>
            <person name="Baba M."/>
            <person name="Tomita M."/>
            <person name="Kato C."/>
            <person name="Oshima T."/>
            <person name="Nakasone K."/>
            <person name="Mori H."/>
        </authorList>
    </citation>
    <scope>NUCLEOTIDE SEQUENCE [LARGE SCALE GENOMIC DNA]</scope>
    <source>
        <strain evidence="5">JCM 10179 / CIP 106290 / LMG 19151 / DSS12</strain>
    </source>
</reference>
<dbReference type="Gene3D" id="3.30.530.20">
    <property type="match status" value="1"/>
</dbReference>
<accession>D4ZIT2</accession>
<evidence type="ECO:0000256" key="2">
    <source>
        <dbReference type="ARBA" id="ARBA00022649"/>
    </source>
</evidence>
<comment type="similarity">
    <text evidence="1">Belongs to the ribosome association toxin RatA family.</text>
</comment>
<evidence type="ECO:0000313" key="4">
    <source>
        <dbReference type="EMBL" id="BAJ01581.1"/>
    </source>
</evidence>
<gene>
    <name evidence="4" type="ordered locus">SVI_1610</name>
</gene>
<dbReference type="InterPro" id="IPR005031">
    <property type="entry name" value="COQ10_START"/>
</dbReference>
<evidence type="ECO:0000313" key="5">
    <source>
        <dbReference type="Proteomes" id="UP000002350"/>
    </source>
</evidence>
<protein>
    <recommendedName>
        <fullName evidence="3">Coenzyme Q-binding protein COQ10 START domain-containing protein</fullName>
    </recommendedName>
</protein>